<evidence type="ECO:0000313" key="1">
    <source>
        <dbReference type="EMBL" id="GJD96514.1"/>
    </source>
</evidence>
<comment type="caution">
    <text evidence="1">The sequence shown here is derived from an EMBL/GenBank/DDBJ whole genome shotgun (WGS) entry which is preliminary data.</text>
</comment>
<dbReference type="EMBL" id="BPQP01000063">
    <property type="protein sequence ID" value="GJD96514.1"/>
    <property type="molecule type" value="Genomic_DNA"/>
</dbReference>
<gene>
    <name evidence="1" type="ORF">OCOJLMKI_3735</name>
</gene>
<dbReference type="Proteomes" id="UP001055125">
    <property type="component" value="Unassembled WGS sequence"/>
</dbReference>
<organism evidence="1 2">
    <name type="scientific">Methylobacterium iners</name>
    <dbReference type="NCBI Taxonomy" id="418707"/>
    <lineage>
        <taxon>Bacteria</taxon>
        <taxon>Pseudomonadati</taxon>
        <taxon>Pseudomonadota</taxon>
        <taxon>Alphaproteobacteria</taxon>
        <taxon>Hyphomicrobiales</taxon>
        <taxon>Methylobacteriaceae</taxon>
        <taxon>Methylobacterium</taxon>
    </lineage>
</organism>
<reference evidence="1" key="1">
    <citation type="journal article" date="2021" name="Front. Microbiol.">
        <title>Comprehensive Comparative Genomics and Phenotyping of Methylobacterium Species.</title>
        <authorList>
            <person name="Alessa O."/>
            <person name="Ogura Y."/>
            <person name="Fujitani Y."/>
            <person name="Takami H."/>
            <person name="Hayashi T."/>
            <person name="Sahin N."/>
            <person name="Tani A."/>
        </authorList>
    </citation>
    <scope>NUCLEOTIDE SEQUENCE</scope>
    <source>
        <strain evidence="1">DSM 19015</strain>
    </source>
</reference>
<dbReference type="RefSeq" id="WP_238245618.1">
    <property type="nucleotide sequence ID" value="NZ_BPQP01000063.1"/>
</dbReference>
<evidence type="ECO:0000313" key="2">
    <source>
        <dbReference type="Proteomes" id="UP001055125"/>
    </source>
</evidence>
<protein>
    <submittedName>
        <fullName evidence="1">Uncharacterized protein</fullName>
    </submittedName>
</protein>
<keyword evidence="2" id="KW-1185">Reference proteome</keyword>
<name>A0ABQ4S214_9HYPH</name>
<sequence>MPLRHKLMLLAAFEIVVAGLAQALLHPHRPGVTVEIPVQPGHVIV</sequence>
<reference evidence="1" key="2">
    <citation type="submission" date="2021-08" db="EMBL/GenBank/DDBJ databases">
        <authorList>
            <person name="Tani A."/>
            <person name="Ola A."/>
            <person name="Ogura Y."/>
            <person name="Katsura K."/>
            <person name="Hayashi T."/>
        </authorList>
    </citation>
    <scope>NUCLEOTIDE SEQUENCE</scope>
    <source>
        <strain evidence="1">DSM 19015</strain>
    </source>
</reference>
<proteinExistence type="predicted"/>
<accession>A0ABQ4S214</accession>